<evidence type="ECO:0000256" key="1">
    <source>
        <dbReference type="SAM" id="MobiDB-lite"/>
    </source>
</evidence>
<feature type="region of interest" description="Disordered" evidence="1">
    <location>
        <begin position="66"/>
        <end position="86"/>
    </location>
</feature>
<organism evidence="2 3">
    <name type="scientific">Sulfobacillus benefaciens</name>
    <dbReference type="NCBI Taxonomy" id="453960"/>
    <lineage>
        <taxon>Bacteria</taxon>
        <taxon>Bacillati</taxon>
        <taxon>Bacillota</taxon>
        <taxon>Clostridia</taxon>
        <taxon>Eubacteriales</taxon>
        <taxon>Clostridiales Family XVII. Incertae Sedis</taxon>
        <taxon>Sulfobacillus</taxon>
    </lineage>
</organism>
<evidence type="ECO:0008006" key="4">
    <source>
        <dbReference type="Google" id="ProtNLM"/>
    </source>
</evidence>
<dbReference type="AlphaFoldDB" id="A0A2T2XM08"/>
<sequence>MHPRRQEQSEAKTSPLQLRVEELQQRITELRVSRRILMDLLTAESQKSQSRLQQLELENRRLRRLLKRQSTRAGKDRGPFSSWRSS</sequence>
<comment type="caution">
    <text evidence="2">The sequence shown here is derived from an EMBL/GenBank/DDBJ whole genome shotgun (WGS) entry which is preliminary data.</text>
</comment>
<protein>
    <recommendedName>
        <fullName evidence="4">Translation initiation factor 2</fullName>
    </recommendedName>
</protein>
<proteinExistence type="predicted"/>
<dbReference type="Proteomes" id="UP000242972">
    <property type="component" value="Unassembled WGS sequence"/>
</dbReference>
<evidence type="ECO:0000313" key="2">
    <source>
        <dbReference type="EMBL" id="PSR35535.1"/>
    </source>
</evidence>
<evidence type="ECO:0000313" key="3">
    <source>
        <dbReference type="Proteomes" id="UP000242972"/>
    </source>
</evidence>
<dbReference type="EMBL" id="PXYW01000001">
    <property type="protein sequence ID" value="PSR35535.1"/>
    <property type="molecule type" value="Genomic_DNA"/>
</dbReference>
<reference evidence="2 3" key="1">
    <citation type="journal article" date="2014" name="BMC Genomics">
        <title>Comparison of environmental and isolate Sulfobacillus genomes reveals diverse carbon, sulfur, nitrogen, and hydrogen metabolisms.</title>
        <authorList>
            <person name="Justice N.B."/>
            <person name="Norman A."/>
            <person name="Brown C.T."/>
            <person name="Singh A."/>
            <person name="Thomas B.C."/>
            <person name="Banfield J.F."/>
        </authorList>
    </citation>
    <scope>NUCLEOTIDE SEQUENCE [LARGE SCALE GENOMIC DNA]</scope>
    <source>
        <strain evidence="2">AMDSBA4</strain>
    </source>
</reference>
<name>A0A2T2XM08_9FIRM</name>
<gene>
    <name evidence="2" type="ORF">C7B46_00650</name>
</gene>
<accession>A0A2T2XM08</accession>